<dbReference type="RefSeq" id="WP_132477531.1">
    <property type="nucleotide sequence ID" value="NZ_JBEBWM010000008.1"/>
</dbReference>
<name>A0A4V2VQV1_9BURK</name>
<evidence type="ECO:0000313" key="4">
    <source>
        <dbReference type="EMBL" id="TCU96049.1"/>
    </source>
</evidence>
<dbReference type="AlphaFoldDB" id="A0A4V2VQV1"/>
<protein>
    <submittedName>
        <fullName evidence="4">2-polyprenyl-6-methoxyphenol hydroxylase-like FAD-dependent oxidoreductase</fullName>
    </submittedName>
</protein>
<dbReference type="Gene3D" id="3.30.9.10">
    <property type="entry name" value="D-Amino Acid Oxidase, subunit A, domain 2"/>
    <property type="match status" value="1"/>
</dbReference>
<keyword evidence="2" id="KW-0503">Monooxygenase</keyword>
<organism evidence="4 5">
    <name type="scientific">Paracandidimonas soli</name>
    <dbReference type="NCBI Taxonomy" id="1917182"/>
    <lineage>
        <taxon>Bacteria</taxon>
        <taxon>Pseudomonadati</taxon>
        <taxon>Pseudomonadota</taxon>
        <taxon>Betaproteobacteria</taxon>
        <taxon>Burkholderiales</taxon>
        <taxon>Alcaligenaceae</taxon>
        <taxon>Paracandidimonas</taxon>
    </lineage>
</organism>
<dbReference type="PANTHER" id="PTHR13789">
    <property type="entry name" value="MONOOXYGENASE"/>
    <property type="match status" value="1"/>
</dbReference>
<dbReference type="GO" id="GO:0004497">
    <property type="term" value="F:monooxygenase activity"/>
    <property type="evidence" value="ECO:0007669"/>
    <property type="project" value="UniProtKB-KW"/>
</dbReference>
<dbReference type="Gene3D" id="3.50.50.60">
    <property type="entry name" value="FAD/NAD(P)-binding domain"/>
    <property type="match status" value="1"/>
</dbReference>
<reference evidence="4 5" key="1">
    <citation type="submission" date="2019-03" db="EMBL/GenBank/DDBJ databases">
        <title>Genomic Encyclopedia of Type Strains, Phase IV (KMG-IV): sequencing the most valuable type-strain genomes for metagenomic binning, comparative biology and taxonomic classification.</title>
        <authorList>
            <person name="Goeker M."/>
        </authorList>
    </citation>
    <scope>NUCLEOTIDE SEQUENCE [LARGE SCALE GENOMIC DNA]</scope>
    <source>
        <strain evidence="4 5">DSM 100048</strain>
    </source>
</reference>
<dbReference type="Proteomes" id="UP000294692">
    <property type="component" value="Unassembled WGS sequence"/>
</dbReference>
<evidence type="ECO:0000259" key="3">
    <source>
        <dbReference type="Pfam" id="PF01494"/>
    </source>
</evidence>
<dbReference type="GO" id="GO:0071949">
    <property type="term" value="F:FAD binding"/>
    <property type="evidence" value="ECO:0007669"/>
    <property type="project" value="InterPro"/>
</dbReference>
<sequence>MKSVEIAGGGIGGLAMGAMLARDGWKVRIHERDDAVREVGAGIYIKNNSIEVLEDLGIFERMIPLGTKLEKAQIQFADGSVRQERQLEGLSRVHVFPRQVVVEALLEAAKGFGAEVVLNSQVAGATPQGVLKMANGEQCQADLIVGADGVNSAIRSSLDMKSGFKLLPTIIDRFLIDSREFTREPKTVEHWSGNRRIGVTPSGDGQTYVYMVAPESDRAARVMPLDVEDWSRRFPLLAGLMRELGAVPDATQFNYGIVHCEHWSRGRVAIIGDAAHGLPPTLGQGAGLTLINAYALAHHLRKEPDVERALSEWERNVRFISDATQAWSRRYDSFTRQWPTKLDFMRPLITWSFGHVKSLNDRMRIADRGLRTAGIEIGGGGGHAG</sequence>
<keyword evidence="1" id="KW-0560">Oxidoreductase</keyword>
<dbReference type="InterPro" id="IPR050493">
    <property type="entry name" value="FAD-dep_Monooxygenase_BioMet"/>
</dbReference>
<feature type="domain" description="FAD-binding" evidence="3">
    <location>
        <begin position="3"/>
        <end position="300"/>
    </location>
</feature>
<dbReference type="InterPro" id="IPR036188">
    <property type="entry name" value="FAD/NAD-bd_sf"/>
</dbReference>
<proteinExistence type="predicted"/>
<dbReference type="PANTHER" id="PTHR13789:SF309">
    <property type="entry name" value="PUTATIVE (AFU_ORTHOLOGUE AFUA_6G14510)-RELATED"/>
    <property type="match status" value="1"/>
</dbReference>
<dbReference type="InterPro" id="IPR002938">
    <property type="entry name" value="FAD-bd"/>
</dbReference>
<keyword evidence="5" id="KW-1185">Reference proteome</keyword>
<dbReference type="Pfam" id="PF01494">
    <property type="entry name" value="FAD_binding_3"/>
    <property type="match status" value="1"/>
</dbReference>
<comment type="caution">
    <text evidence="4">The sequence shown here is derived from an EMBL/GenBank/DDBJ whole genome shotgun (WGS) entry which is preliminary data.</text>
</comment>
<evidence type="ECO:0000313" key="5">
    <source>
        <dbReference type="Proteomes" id="UP000294692"/>
    </source>
</evidence>
<dbReference type="OrthoDB" id="8591538at2"/>
<dbReference type="PRINTS" id="PR00420">
    <property type="entry name" value="RNGMNOXGNASE"/>
</dbReference>
<evidence type="ECO:0000256" key="1">
    <source>
        <dbReference type="ARBA" id="ARBA00023002"/>
    </source>
</evidence>
<accession>A0A4V2VQV1</accession>
<dbReference type="EMBL" id="SMBX01000007">
    <property type="protein sequence ID" value="TCU96049.1"/>
    <property type="molecule type" value="Genomic_DNA"/>
</dbReference>
<evidence type="ECO:0000256" key="2">
    <source>
        <dbReference type="ARBA" id="ARBA00023033"/>
    </source>
</evidence>
<dbReference type="SUPFAM" id="SSF51905">
    <property type="entry name" value="FAD/NAD(P)-binding domain"/>
    <property type="match status" value="1"/>
</dbReference>
<gene>
    <name evidence="4" type="ORF">EV686_107107</name>
</gene>